<feature type="transmembrane region" description="Helical" evidence="1">
    <location>
        <begin position="6"/>
        <end position="27"/>
    </location>
</feature>
<accession>A0A8E7B398</accession>
<dbReference type="Proteomes" id="UP000680656">
    <property type="component" value="Chromosome"/>
</dbReference>
<keyword evidence="1" id="KW-0812">Transmembrane</keyword>
<sequence>MVIFNLITPILPFLGGAAGAIIAFILASNNFEKQEIKKNEITKREVKIKISRGLLEEIEYIETKLNCVSEAREKLKTRLINDSFPDNPEQEDLDKIIKYFIQITPHYSIEKFNVFKSINTDFGLFEPEPLKKIFLLFYDLDLLYVQFNNLIKYPQNHKFIPSLMRKIPTTNQLLIDHIADLRNTLNLIVNN</sequence>
<protein>
    <submittedName>
        <fullName evidence="2">Uncharacterized protein</fullName>
    </submittedName>
</protein>
<dbReference type="AlphaFoldDB" id="A0A8E7B398"/>
<dbReference type="GeneID" id="65096369"/>
<reference evidence="2 3" key="1">
    <citation type="submission" date="2021-05" db="EMBL/GenBank/DDBJ databases">
        <title>A novel Methanospirillum isolate from a pyrite-forming mixed culture.</title>
        <authorList>
            <person name="Bunk B."/>
            <person name="Sproer C."/>
            <person name="Spring S."/>
            <person name="Pester M."/>
        </authorList>
    </citation>
    <scope>NUCLEOTIDE SEQUENCE [LARGE SCALE GENOMIC DNA]</scope>
    <source>
        <strain evidence="2 3">J.3.6.1-F.2.7.3</strain>
    </source>
</reference>
<keyword evidence="1" id="KW-0472">Membrane</keyword>
<evidence type="ECO:0000256" key="1">
    <source>
        <dbReference type="SAM" id="Phobius"/>
    </source>
</evidence>
<dbReference type="RefSeq" id="WP_214420521.1">
    <property type="nucleotide sequence ID" value="NZ_CP075546.1"/>
</dbReference>
<name>A0A8E7B398_9EURY</name>
<keyword evidence="1" id="KW-1133">Transmembrane helix</keyword>
<evidence type="ECO:0000313" key="2">
    <source>
        <dbReference type="EMBL" id="QVV89733.1"/>
    </source>
</evidence>
<dbReference type="EMBL" id="CP075546">
    <property type="protein sequence ID" value="QVV89733.1"/>
    <property type="molecule type" value="Genomic_DNA"/>
</dbReference>
<organism evidence="2 3">
    <name type="scientific">Methanospirillum purgamenti</name>
    <dbReference type="NCBI Taxonomy" id="2834276"/>
    <lineage>
        <taxon>Archaea</taxon>
        <taxon>Methanobacteriati</taxon>
        <taxon>Methanobacteriota</taxon>
        <taxon>Stenosarchaea group</taxon>
        <taxon>Methanomicrobia</taxon>
        <taxon>Methanomicrobiales</taxon>
        <taxon>Methanospirillaceae</taxon>
        <taxon>Methanospirillum</taxon>
    </lineage>
</organism>
<evidence type="ECO:0000313" key="3">
    <source>
        <dbReference type="Proteomes" id="UP000680656"/>
    </source>
</evidence>
<keyword evidence="3" id="KW-1185">Reference proteome</keyword>
<proteinExistence type="predicted"/>
<gene>
    <name evidence="2" type="ORF">KHC33_04255</name>
</gene>
<dbReference type="KEGG" id="mrtj:KHC33_04255"/>